<evidence type="ECO:0000256" key="2">
    <source>
        <dbReference type="ARBA" id="ARBA00023239"/>
    </source>
</evidence>
<organism evidence="3 4">
    <name type="scientific">Tamaricihabitans halophyticus</name>
    <dbReference type="NCBI Taxonomy" id="1262583"/>
    <lineage>
        <taxon>Bacteria</taxon>
        <taxon>Bacillati</taxon>
        <taxon>Actinomycetota</taxon>
        <taxon>Actinomycetes</taxon>
        <taxon>Pseudonocardiales</taxon>
        <taxon>Pseudonocardiaceae</taxon>
        <taxon>Tamaricihabitans</taxon>
    </lineage>
</organism>
<dbReference type="PANTHER" id="PTHR12128">
    <property type="entry name" value="DIHYDRODIPICOLINATE SYNTHASE"/>
    <property type="match status" value="1"/>
</dbReference>
<evidence type="ECO:0000256" key="1">
    <source>
        <dbReference type="ARBA" id="ARBA00007592"/>
    </source>
</evidence>
<dbReference type="SMART" id="SM01130">
    <property type="entry name" value="DHDPS"/>
    <property type="match status" value="1"/>
</dbReference>
<protein>
    <submittedName>
        <fullName evidence="3">4-hydroxy-tetrahydrodipicolinate synthase</fullName>
    </submittedName>
</protein>
<comment type="similarity">
    <text evidence="1">Belongs to the DapA family.</text>
</comment>
<evidence type="ECO:0000313" key="4">
    <source>
        <dbReference type="Proteomes" id="UP000294911"/>
    </source>
</evidence>
<dbReference type="InterPro" id="IPR002220">
    <property type="entry name" value="DapA-like"/>
</dbReference>
<dbReference type="AlphaFoldDB" id="A0A4R2R3Q0"/>
<accession>A0A4R2R3Q0</accession>
<proteinExistence type="inferred from homology"/>
<name>A0A4R2R3Q0_9PSEU</name>
<sequence length="305" mass="32642">MHAATKALIDKLRHGLVPAALTPMDSHGQVDVHALEEYAIALTGAGIAGVAVWAHTGRGLYLTEADRLRVLDTFRQASKRPVIAGAGVPVGATDSYELATLRMAERAAAHGADALMVYPPAALRDVPQREADLLKLHCRVAELGLPIIGFYLHDAAGGYEYPQSLVDELLTIPELAGIKVATLDRAIGSQDTLQRIRAVSDRLAITGEDRMFGPSLMWGGDCALVGIAAARVELSRALLEYWFAGDYPAFHAASTRLDEFAARTFRAPIEGYVQLMFDAAVQDGLIPEQAAHDPYGPLPVGALSL</sequence>
<dbReference type="EMBL" id="SLXQ01000003">
    <property type="protein sequence ID" value="TCP54005.1"/>
    <property type="molecule type" value="Genomic_DNA"/>
</dbReference>
<evidence type="ECO:0000313" key="3">
    <source>
        <dbReference type="EMBL" id="TCP54005.1"/>
    </source>
</evidence>
<dbReference type="GO" id="GO:0008840">
    <property type="term" value="F:4-hydroxy-tetrahydrodipicolinate synthase activity"/>
    <property type="evidence" value="ECO:0007669"/>
    <property type="project" value="TreeGrafter"/>
</dbReference>
<dbReference type="PANTHER" id="PTHR12128:SF66">
    <property type="entry name" value="4-HYDROXY-2-OXOGLUTARATE ALDOLASE, MITOCHONDRIAL"/>
    <property type="match status" value="1"/>
</dbReference>
<dbReference type="InterPro" id="IPR013785">
    <property type="entry name" value="Aldolase_TIM"/>
</dbReference>
<dbReference type="CDD" id="cd00408">
    <property type="entry name" value="DHDPS-like"/>
    <property type="match status" value="1"/>
</dbReference>
<keyword evidence="2" id="KW-0456">Lyase</keyword>
<comment type="caution">
    <text evidence="3">The sequence shown here is derived from an EMBL/GenBank/DDBJ whole genome shotgun (WGS) entry which is preliminary data.</text>
</comment>
<dbReference type="Pfam" id="PF00701">
    <property type="entry name" value="DHDPS"/>
    <property type="match status" value="1"/>
</dbReference>
<dbReference type="SUPFAM" id="SSF51569">
    <property type="entry name" value="Aldolase"/>
    <property type="match status" value="1"/>
</dbReference>
<dbReference type="Gene3D" id="3.20.20.70">
    <property type="entry name" value="Aldolase class I"/>
    <property type="match status" value="1"/>
</dbReference>
<gene>
    <name evidence="3" type="ORF">EV191_10345</name>
</gene>
<dbReference type="Proteomes" id="UP000294911">
    <property type="component" value="Unassembled WGS sequence"/>
</dbReference>
<reference evidence="3 4" key="1">
    <citation type="submission" date="2019-03" db="EMBL/GenBank/DDBJ databases">
        <title>Genomic Encyclopedia of Type Strains, Phase IV (KMG-IV): sequencing the most valuable type-strain genomes for metagenomic binning, comparative biology and taxonomic classification.</title>
        <authorList>
            <person name="Goeker M."/>
        </authorList>
    </citation>
    <scope>NUCLEOTIDE SEQUENCE [LARGE SCALE GENOMIC DNA]</scope>
    <source>
        <strain evidence="3 4">DSM 45765</strain>
    </source>
</reference>
<dbReference type="RefSeq" id="WP_207894495.1">
    <property type="nucleotide sequence ID" value="NZ_SLXQ01000003.1"/>
</dbReference>
<keyword evidence="4" id="KW-1185">Reference proteome</keyword>